<evidence type="ECO:0000259" key="7">
    <source>
        <dbReference type="Pfam" id="PF07195"/>
    </source>
</evidence>
<dbReference type="InterPro" id="IPR040026">
    <property type="entry name" value="FliD"/>
</dbReference>
<keyword evidence="4 5" id="KW-0975">Bacterial flagellum</keyword>
<dbReference type="Proteomes" id="UP000003379">
    <property type="component" value="Unassembled WGS sequence"/>
</dbReference>
<dbReference type="RefSeq" id="WP_009529150.1">
    <property type="nucleotide sequence ID" value="NZ_JH414603.1"/>
</dbReference>
<dbReference type="GO" id="GO:0009424">
    <property type="term" value="C:bacterial-type flagellum hook"/>
    <property type="evidence" value="ECO:0007669"/>
    <property type="project" value="UniProtKB-UniRule"/>
</dbReference>
<dbReference type="PATRIC" id="fig|796940.3.peg.393"/>
<comment type="function">
    <text evidence="5">Required for morphogenesis and for the elongation of the flagellar filament by facilitating polymerization of the flagellin monomers at the tip of growing filament. Forms a capping structure, which prevents flagellin subunits (transported through the central channel of the flagellum) from leaking out without polymerization at the distal end.</text>
</comment>
<feature type="domain" description="Flagellar hook-associated protein 2 N-terminal" evidence="6">
    <location>
        <begin position="12"/>
        <end position="121"/>
    </location>
</feature>
<dbReference type="GO" id="GO:0071973">
    <property type="term" value="P:bacterial-type flagellum-dependent cell motility"/>
    <property type="evidence" value="ECO:0007669"/>
    <property type="project" value="TreeGrafter"/>
</dbReference>
<protein>
    <recommendedName>
        <fullName evidence="5">Flagellar hook-associated protein 2</fullName>
        <shortName evidence="5">HAP2</shortName>
    </recommendedName>
    <alternativeName>
        <fullName evidence="5">Flagellar cap protein</fullName>
    </alternativeName>
</protein>
<evidence type="ECO:0000256" key="5">
    <source>
        <dbReference type="RuleBase" id="RU362066"/>
    </source>
</evidence>
<accession>G9XAU7</accession>
<comment type="subcellular location">
    <subcellularLocation>
        <location evidence="5">Secreted</location>
    </subcellularLocation>
    <subcellularLocation>
        <location evidence="5">Bacterial flagellum</location>
    </subcellularLocation>
</comment>
<dbReference type="InterPro" id="IPR003481">
    <property type="entry name" value="FliD_N"/>
</dbReference>
<name>G9XAU7_9FIRM</name>
<dbReference type="Pfam" id="PF07195">
    <property type="entry name" value="FliD_C"/>
    <property type="match status" value="1"/>
</dbReference>
<evidence type="ECO:0000313" key="9">
    <source>
        <dbReference type="Proteomes" id="UP000003379"/>
    </source>
</evidence>
<reference evidence="8 9" key="1">
    <citation type="submission" date="2011-08" db="EMBL/GenBank/DDBJ databases">
        <title>The Genome Sequence of Eubacteriaceae bacterium CM5.</title>
        <authorList>
            <consortium name="The Broad Institute Genome Sequencing Platform"/>
            <person name="Earl A."/>
            <person name="Ward D."/>
            <person name="Feldgarden M."/>
            <person name="Gevers D."/>
            <person name="Sizova M."/>
            <person name="Hazen A."/>
            <person name="Epstein S."/>
            <person name="Young S.K."/>
            <person name="Zeng Q."/>
            <person name="Gargeya S."/>
            <person name="Fitzgerald M."/>
            <person name="Haas B."/>
            <person name="Abouelleil A."/>
            <person name="Alvarado L."/>
            <person name="Arachchi H.M."/>
            <person name="Berlin A."/>
            <person name="Brown A."/>
            <person name="Chapman S.B."/>
            <person name="Chen Z."/>
            <person name="Dunbar C."/>
            <person name="Freedman E."/>
            <person name="Gearin G."/>
            <person name="Gellesch M."/>
            <person name="Goldberg J."/>
            <person name="Griggs A."/>
            <person name="Gujja S."/>
            <person name="Heiman D."/>
            <person name="Howarth C."/>
            <person name="Larson L."/>
            <person name="Lui A."/>
            <person name="MacDonald P.J.P."/>
            <person name="Montmayeur A."/>
            <person name="Murphy C."/>
            <person name="Neiman D."/>
            <person name="Pearson M."/>
            <person name="Priest M."/>
            <person name="Roberts A."/>
            <person name="Saif S."/>
            <person name="Shea T."/>
            <person name="Shenoy N."/>
            <person name="Sisk P."/>
            <person name="Stolte C."/>
            <person name="Sykes S."/>
            <person name="Wortman J."/>
            <person name="Nusbaum C."/>
            <person name="Birren B."/>
        </authorList>
    </citation>
    <scope>NUCLEOTIDE SEQUENCE [LARGE SCALE GENOMIC DNA]</scope>
    <source>
        <strain evidence="8 9">CM5</strain>
    </source>
</reference>
<dbReference type="PANTHER" id="PTHR30288:SF0">
    <property type="entry name" value="FLAGELLAR HOOK-ASSOCIATED PROTEIN 2"/>
    <property type="match status" value="1"/>
</dbReference>
<organism evidence="8 9">
    <name type="scientific">Peptoanaerobacter stomatis</name>
    <dbReference type="NCBI Taxonomy" id="796937"/>
    <lineage>
        <taxon>Bacteria</taxon>
        <taxon>Bacillati</taxon>
        <taxon>Bacillota</taxon>
        <taxon>Clostridia</taxon>
        <taxon>Peptostreptococcales</taxon>
        <taxon>Filifactoraceae</taxon>
        <taxon>Peptoanaerobacter</taxon>
    </lineage>
</organism>
<keyword evidence="3" id="KW-0175">Coiled coil</keyword>
<sequence length="546" mass="60054">MSNLTRISGIASGMDTESLIKQMMSTKRAKADRYTQRKTKNEWLQEAYHKANKDIANFILDSRKKLGLTNYTYYGQLSTSSIDKAEWAKKAVVDKDDYFTAKATATATGEYDVKVKQLAKNATVKGHAVSDVKASDLVGGGDRTLSLEVNGKMKTVNIKGTDTIATAVKKIKEATGLNISFSKVGQTSDGKDTSALFMSSKKSGADQSIKSDDQGTLDFFNRLGVHTDNSDGSLKTGVKGQNSKIEVNGIEIENQSNEVSVNGLNLTLKKVSATVQKVSITTDTDAIFNKIKEFVDNYNKVVGDLQDKLKEKSYRDFQPLTEEQKKDMKEGDIKLWEEKAKSGLLKDSNTISSMISKIRSGLYEGVKGSGSMYELGITTGSYKNGAKLEINESKLKEAIAKDPQKVLDTLFKAPEDISNYKIRSTDSAATVARKKAGLKAQREDTGVFVRMMGDMADGMESIAKEAGAGKDSSLLKDVRSNILAEIVSGKSAIEQDTRIIEKRLELENRRLNSYESALWKKFSDMEKAMQRLQSQSGWISQQFGGK</sequence>
<dbReference type="PANTHER" id="PTHR30288">
    <property type="entry name" value="FLAGELLAR CAP/ASSEMBLY PROTEIN FLID"/>
    <property type="match status" value="1"/>
</dbReference>
<evidence type="ECO:0000259" key="6">
    <source>
        <dbReference type="Pfam" id="PF02465"/>
    </source>
</evidence>
<dbReference type="InterPro" id="IPR010809">
    <property type="entry name" value="FliD_C"/>
</dbReference>
<evidence type="ECO:0000256" key="3">
    <source>
        <dbReference type="ARBA" id="ARBA00023054"/>
    </source>
</evidence>
<proteinExistence type="inferred from homology"/>
<evidence type="ECO:0000256" key="4">
    <source>
        <dbReference type="ARBA" id="ARBA00023143"/>
    </source>
</evidence>
<evidence type="ECO:0000256" key="1">
    <source>
        <dbReference type="ARBA" id="ARBA00009764"/>
    </source>
</evidence>
<dbReference type="AlphaFoldDB" id="G9XAU7"/>
<gene>
    <name evidence="8" type="ORF">HMPREF9628_01114</name>
</gene>
<dbReference type="EMBL" id="AFZG01000013">
    <property type="protein sequence ID" value="EHL19941.1"/>
    <property type="molecule type" value="Genomic_DNA"/>
</dbReference>
<comment type="caution">
    <text evidence="8">The sequence shown here is derived from an EMBL/GenBank/DDBJ whole genome shotgun (WGS) entry which is preliminary data.</text>
</comment>
<dbReference type="GO" id="GO:0005576">
    <property type="term" value="C:extracellular region"/>
    <property type="evidence" value="ECO:0007669"/>
    <property type="project" value="UniProtKB-SubCell"/>
</dbReference>
<comment type="similarity">
    <text evidence="1 5">Belongs to the FliD family.</text>
</comment>
<dbReference type="GO" id="GO:0007155">
    <property type="term" value="P:cell adhesion"/>
    <property type="evidence" value="ECO:0007669"/>
    <property type="project" value="InterPro"/>
</dbReference>
<evidence type="ECO:0000313" key="8">
    <source>
        <dbReference type="EMBL" id="EHL19941.1"/>
    </source>
</evidence>
<dbReference type="Pfam" id="PF02465">
    <property type="entry name" value="FliD_N"/>
    <property type="match status" value="1"/>
</dbReference>
<dbReference type="HOGENOM" id="CLU_015182_0_2_9"/>
<comment type="subunit">
    <text evidence="2 5">Homopentamer.</text>
</comment>
<feature type="domain" description="Flagellar hook-associated protein 2 C-terminal" evidence="7">
    <location>
        <begin position="240"/>
        <end position="534"/>
    </location>
</feature>
<keyword evidence="5" id="KW-0964">Secreted</keyword>
<dbReference type="GO" id="GO:0009421">
    <property type="term" value="C:bacterial-type flagellum filament cap"/>
    <property type="evidence" value="ECO:0007669"/>
    <property type="project" value="InterPro"/>
</dbReference>
<evidence type="ECO:0000256" key="2">
    <source>
        <dbReference type="ARBA" id="ARBA00011255"/>
    </source>
</evidence>